<protein>
    <submittedName>
        <fullName evidence="2">Uncharacterized protein</fullName>
    </submittedName>
</protein>
<dbReference type="EMBL" id="BFAA01000193">
    <property type="protein sequence ID" value="GCB68740.1"/>
    <property type="molecule type" value="Genomic_DNA"/>
</dbReference>
<feature type="compositionally biased region" description="Basic and acidic residues" evidence="1">
    <location>
        <begin position="90"/>
        <end position="113"/>
    </location>
</feature>
<comment type="caution">
    <text evidence="2">The sequence shown here is derived from an EMBL/GenBank/DDBJ whole genome shotgun (WGS) entry which is preliminary data.</text>
</comment>
<proteinExistence type="predicted"/>
<sequence length="175" mass="19567">MEDNSRVWKQGDIKCVNLTQGCVRGDVEAKVAEIKQFEMGKDGRKSRKHGMMCLQLVRNVSASRRGGEDGVCPRLRPARGTLLRSAGGRQEVKDNRGPYARKGREESRQEQNPHKRQQQALLYHLHTGPCHSAPHTHPKKAPVGSLTPGICTSNRWQLQDLPFRRPSTGQSVARG</sequence>
<evidence type="ECO:0000313" key="3">
    <source>
        <dbReference type="Proteomes" id="UP000288216"/>
    </source>
</evidence>
<name>A0A401P6P3_SCYTO</name>
<gene>
    <name evidence="2" type="ORF">scyTo_0000935</name>
</gene>
<evidence type="ECO:0000256" key="1">
    <source>
        <dbReference type="SAM" id="MobiDB-lite"/>
    </source>
</evidence>
<reference evidence="2 3" key="1">
    <citation type="journal article" date="2018" name="Nat. Ecol. Evol.">
        <title>Shark genomes provide insights into elasmobranch evolution and the origin of vertebrates.</title>
        <authorList>
            <person name="Hara Y"/>
            <person name="Yamaguchi K"/>
            <person name="Onimaru K"/>
            <person name="Kadota M"/>
            <person name="Koyanagi M"/>
            <person name="Keeley SD"/>
            <person name="Tatsumi K"/>
            <person name="Tanaka K"/>
            <person name="Motone F"/>
            <person name="Kageyama Y"/>
            <person name="Nozu R"/>
            <person name="Adachi N"/>
            <person name="Nishimura O"/>
            <person name="Nakagawa R"/>
            <person name="Tanegashima C"/>
            <person name="Kiyatake I"/>
            <person name="Matsumoto R"/>
            <person name="Murakumo K"/>
            <person name="Nishida K"/>
            <person name="Terakita A"/>
            <person name="Kuratani S"/>
            <person name="Sato K"/>
            <person name="Hyodo S Kuraku.S."/>
        </authorList>
    </citation>
    <scope>NUCLEOTIDE SEQUENCE [LARGE SCALE GENOMIC DNA]</scope>
</reference>
<accession>A0A401P6P3</accession>
<dbReference type="AlphaFoldDB" id="A0A401P6P3"/>
<feature type="region of interest" description="Disordered" evidence="1">
    <location>
        <begin position="80"/>
        <end position="148"/>
    </location>
</feature>
<keyword evidence="3" id="KW-1185">Reference proteome</keyword>
<evidence type="ECO:0000313" key="2">
    <source>
        <dbReference type="EMBL" id="GCB68740.1"/>
    </source>
</evidence>
<organism evidence="2 3">
    <name type="scientific">Scyliorhinus torazame</name>
    <name type="common">Cloudy catshark</name>
    <name type="synonym">Catulus torazame</name>
    <dbReference type="NCBI Taxonomy" id="75743"/>
    <lineage>
        <taxon>Eukaryota</taxon>
        <taxon>Metazoa</taxon>
        <taxon>Chordata</taxon>
        <taxon>Craniata</taxon>
        <taxon>Vertebrata</taxon>
        <taxon>Chondrichthyes</taxon>
        <taxon>Elasmobranchii</taxon>
        <taxon>Galeomorphii</taxon>
        <taxon>Galeoidea</taxon>
        <taxon>Carcharhiniformes</taxon>
        <taxon>Scyliorhinidae</taxon>
        <taxon>Scyliorhinus</taxon>
    </lineage>
</organism>
<dbReference type="Proteomes" id="UP000288216">
    <property type="component" value="Unassembled WGS sequence"/>
</dbReference>